<dbReference type="PANTHER" id="PTHR23183">
    <property type="entry name" value="NOP14"/>
    <property type="match status" value="1"/>
</dbReference>
<gene>
    <name evidence="7" type="ORF">QYM36_011420</name>
</gene>
<reference evidence="7" key="1">
    <citation type="submission" date="2023-07" db="EMBL/GenBank/DDBJ databases">
        <title>Chromosome-level genome assembly of Artemia franciscana.</title>
        <authorList>
            <person name="Jo E."/>
        </authorList>
    </citation>
    <scope>NUCLEOTIDE SEQUENCE</scope>
    <source>
        <tissue evidence="7">Whole body</tissue>
    </source>
</reference>
<comment type="similarity">
    <text evidence="2">Belongs to the NOP14 family.</text>
</comment>
<dbReference type="GO" id="GO:0030692">
    <property type="term" value="C:Noc4p-Nop14p complex"/>
    <property type="evidence" value="ECO:0007669"/>
    <property type="project" value="TreeGrafter"/>
</dbReference>
<dbReference type="Proteomes" id="UP001187531">
    <property type="component" value="Unassembled WGS sequence"/>
</dbReference>
<organism evidence="7 8">
    <name type="scientific">Artemia franciscana</name>
    <name type="common">Brine shrimp</name>
    <name type="synonym">Artemia sanfranciscana</name>
    <dbReference type="NCBI Taxonomy" id="6661"/>
    <lineage>
        <taxon>Eukaryota</taxon>
        <taxon>Metazoa</taxon>
        <taxon>Ecdysozoa</taxon>
        <taxon>Arthropoda</taxon>
        <taxon>Crustacea</taxon>
        <taxon>Branchiopoda</taxon>
        <taxon>Anostraca</taxon>
        <taxon>Artemiidae</taxon>
        <taxon>Artemia</taxon>
    </lineage>
</organism>
<name>A0AA88L1A0_ARTSF</name>
<dbReference type="InterPro" id="IPR007276">
    <property type="entry name" value="Nop14"/>
</dbReference>
<dbReference type="AlphaFoldDB" id="A0AA88L1A0"/>
<evidence type="ECO:0000256" key="2">
    <source>
        <dbReference type="ARBA" id="ARBA00007466"/>
    </source>
</evidence>
<evidence type="ECO:0000256" key="5">
    <source>
        <dbReference type="ARBA" id="ARBA00023242"/>
    </source>
</evidence>
<protein>
    <submittedName>
        <fullName evidence="7">Uncharacterized protein</fullName>
    </submittedName>
</protein>
<keyword evidence="5" id="KW-0539">Nucleus</keyword>
<sequence length="413" mass="47185">MWVRLENNYLLYVLPESYEDFVLLLCSYTIKDQSILLERMLKCNHPTLSGENKAKAEVLFKFLIQLAHDIAEEAETENTGTNSKGRENVIVFCYGDHKEIRLTEKSLGSYEVHIKEASQKTGKGVKFAFEQVKNSPEIYKQSKSNAELKIKNQRYNAIPRILELCKMLVSMRLRGTSALLLRMMRYLISFRNLGISMLTPFVSFLSQDSPLSSSGFPGHQLIVRSRALTNLVFIVSDSVKWKPRKDLDVWREGKVETFSIEIESGMRLGQRKIILSIVLFRLVTFEVYLFHYFSLIDNRLSLLPNLNMIMFEIINLIPMPCCTALREVISEHFDNSKGKKVKTPIPLNVIIFLKIVGMLCPASDFKHPVTTPALILCTQLLENSSVTSFDRVARGLMLSAILVESALAVKIFW</sequence>
<comment type="caution">
    <text evidence="7">The sequence shown here is derived from an EMBL/GenBank/DDBJ whole genome shotgun (WGS) entry which is preliminary data.</text>
</comment>
<proteinExistence type="inferred from homology"/>
<keyword evidence="8" id="KW-1185">Reference proteome</keyword>
<dbReference type="EMBL" id="JAVRJZ010000015">
    <property type="protein sequence ID" value="KAK2712722.1"/>
    <property type="molecule type" value="Genomic_DNA"/>
</dbReference>
<dbReference type="PANTHER" id="PTHR23183:SF0">
    <property type="entry name" value="NUCLEOLAR PROTEIN 14"/>
    <property type="match status" value="1"/>
</dbReference>
<evidence type="ECO:0000256" key="4">
    <source>
        <dbReference type="ARBA" id="ARBA00022552"/>
    </source>
</evidence>
<dbReference type="Pfam" id="PF04147">
    <property type="entry name" value="Nop14"/>
    <property type="match status" value="2"/>
</dbReference>
<evidence type="ECO:0000313" key="7">
    <source>
        <dbReference type="EMBL" id="KAK2712722.1"/>
    </source>
</evidence>
<evidence type="ECO:0000313" key="8">
    <source>
        <dbReference type="Proteomes" id="UP001187531"/>
    </source>
</evidence>
<dbReference type="GO" id="GO:0032040">
    <property type="term" value="C:small-subunit processome"/>
    <property type="evidence" value="ECO:0007669"/>
    <property type="project" value="InterPro"/>
</dbReference>
<comment type="subcellular location">
    <subcellularLocation>
        <location evidence="1">Nucleus</location>
        <location evidence="1">Nucleolus</location>
    </subcellularLocation>
</comment>
<keyword evidence="3" id="KW-0690">Ribosome biogenesis</keyword>
<dbReference type="GO" id="GO:0030490">
    <property type="term" value="P:maturation of SSU-rRNA"/>
    <property type="evidence" value="ECO:0007669"/>
    <property type="project" value="TreeGrafter"/>
</dbReference>
<evidence type="ECO:0000256" key="6">
    <source>
        <dbReference type="ARBA" id="ARBA00024695"/>
    </source>
</evidence>
<comment type="function">
    <text evidence="6">Involved in nucleolar processing of pre-18S ribosomal RNA. Has a role in the nuclear export of 40S pre-ribosomal subunit to the cytoplasm.</text>
</comment>
<accession>A0AA88L1A0</accession>
<evidence type="ECO:0000256" key="3">
    <source>
        <dbReference type="ARBA" id="ARBA00022517"/>
    </source>
</evidence>
<evidence type="ECO:0000256" key="1">
    <source>
        <dbReference type="ARBA" id="ARBA00004604"/>
    </source>
</evidence>
<keyword evidence="4" id="KW-0698">rRNA processing</keyword>